<dbReference type="InterPro" id="IPR011989">
    <property type="entry name" value="ARM-like"/>
</dbReference>
<feature type="domain" description="TOG" evidence="4">
    <location>
        <begin position="1376"/>
        <end position="1596"/>
    </location>
</feature>
<dbReference type="Pfam" id="PF24984">
    <property type="entry name" value="HEAT_EF3_GNC1"/>
    <property type="match status" value="1"/>
</dbReference>
<dbReference type="InterPro" id="IPR034085">
    <property type="entry name" value="TOG"/>
</dbReference>
<feature type="repeat" description="HEAT" evidence="3">
    <location>
        <begin position="1812"/>
        <end position="1849"/>
    </location>
</feature>
<dbReference type="GO" id="GO:0019887">
    <property type="term" value="F:protein kinase regulator activity"/>
    <property type="evidence" value="ECO:0007669"/>
    <property type="project" value="TreeGrafter"/>
</dbReference>
<comment type="similarity">
    <text evidence="1">Belongs to the GCN1 family.</text>
</comment>
<dbReference type="Pfam" id="PF23271">
    <property type="entry name" value="HEAT_GCN1"/>
    <property type="match status" value="1"/>
</dbReference>
<evidence type="ECO:0000313" key="5">
    <source>
        <dbReference type="EMBL" id="GMM33059.1"/>
    </source>
</evidence>
<dbReference type="GeneID" id="90071038"/>
<dbReference type="InterPro" id="IPR056810">
    <property type="entry name" value="GNC1-like_N"/>
</dbReference>
<feature type="repeat" description="HEAT" evidence="3">
    <location>
        <begin position="1649"/>
        <end position="1694"/>
    </location>
</feature>
<dbReference type="InterPro" id="IPR016024">
    <property type="entry name" value="ARM-type_fold"/>
</dbReference>
<dbReference type="InterPro" id="IPR056809">
    <property type="entry name" value="HEAT_GCN1_fung"/>
</dbReference>
<feature type="repeat" description="HEAT" evidence="3">
    <location>
        <begin position="1537"/>
        <end position="1575"/>
    </location>
</feature>
<comment type="caution">
    <text evidence="5">The sequence shown here is derived from an EMBL/GenBank/DDBJ whole genome shotgun (WGS) entry which is preliminary data.</text>
</comment>
<dbReference type="Pfam" id="PF12074">
    <property type="entry name" value="Gcn1_N"/>
    <property type="match status" value="1"/>
</dbReference>
<accession>A0AAV5QFE7</accession>
<dbReference type="GO" id="GO:0034198">
    <property type="term" value="P:cellular response to amino acid starvation"/>
    <property type="evidence" value="ECO:0007669"/>
    <property type="project" value="TreeGrafter"/>
</dbReference>
<dbReference type="SMART" id="SM01349">
    <property type="entry name" value="TOG"/>
    <property type="match status" value="1"/>
</dbReference>
<dbReference type="Pfam" id="PF24987">
    <property type="entry name" value="HEAT_EF3_N"/>
    <property type="match status" value="2"/>
</dbReference>
<proteinExistence type="inferred from homology"/>
<dbReference type="SUPFAM" id="SSF48371">
    <property type="entry name" value="ARM repeat"/>
    <property type="match status" value="4"/>
</dbReference>
<keyword evidence="6" id="KW-1185">Reference proteome</keyword>
<organism evidence="5 6">
    <name type="scientific">Saccharomycopsis crataegensis</name>
    <dbReference type="NCBI Taxonomy" id="43959"/>
    <lineage>
        <taxon>Eukaryota</taxon>
        <taxon>Fungi</taxon>
        <taxon>Dikarya</taxon>
        <taxon>Ascomycota</taxon>
        <taxon>Saccharomycotina</taxon>
        <taxon>Saccharomycetes</taxon>
        <taxon>Saccharomycopsidaceae</taxon>
        <taxon>Saccharomycopsis</taxon>
    </lineage>
</organism>
<dbReference type="RefSeq" id="XP_064850059.1">
    <property type="nucleotide sequence ID" value="XM_064993987.1"/>
</dbReference>
<dbReference type="GO" id="GO:0005829">
    <property type="term" value="C:cytosol"/>
    <property type="evidence" value="ECO:0007669"/>
    <property type="project" value="TreeGrafter"/>
</dbReference>
<evidence type="ECO:0000256" key="2">
    <source>
        <dbReference type="ARBA" id="ARBA00022737"/>
    </source>
</evidence>
<sequence>MEVQSTTWDDLGPQLEAFLYLSPQKTQIQVLEKLPQVISSQPQDHEYILSVLLKSYNHIHKPALQLKVLGLLDSILMVNSDLYETMVLSFFKNTVNVKKCYVGMDPTDLKYLFQWSSHFLSNKNLGAKTLAKLSIYQLEILGQMMYHYSLVNVHKKLDGLFNQLVTSVSQKHMKEVYLQLFNVKALQWPTHLLLVAALSKLRLLQDTNITVVISFYSANVLLNKNHKTISDQLYTLKYFNQYFASQYLTSKLLEEKLLPDIEKSILRSSEFIITMIIPHFFESLLDRKDDEEYPILLVKGPGLSKLTTQLISNMKSSNDAVRLGASDVLQLILSKVTPYLTEQNLFKVIDELAKSWKGTSNFDFKSSYVRLLTSIVPDAKSVSPVAIKVLDVLNPFVIKDQNEGLLFEFLKSYFYWFFKIITADANYDTAGCLKIIKGGLSDKKQVNRKYWLMAMGSYFLKVRENEASKKFINDISGALIDNFNEFEANPLKSPTTIVYVILCIIKGFSEDQFKSFINKSLPILSNQKFYLKLNTDVEKSWFIDALYSNTDMCASDDLEFGKALIYSTMTSNFSYELRRQALTKLNASFSTASDDLRLVLGELICGSLYSILSSGASEETTKLALDLEWSKRLMYAITCGLLYVPQKPNSSNTVLGKILIELIVLCHYKSIDLHVGWVDLVQQCRMDPGKIVDDFGVEFFQASVGKLLTINTSSYNNDSDPGAKEVYDAIIDSLSTVSFIKPDLIGPLVDQLVVGDLSLPSTVISEKSLQIWKSSEGELVDDPLDSNKGSKYQVNKNSKDYETKKWEEDLKREIQAKKGKTAKKLSKEEQELVRVQTEKESAVRADVQNVHMKCVRSVRLISSLAKALKSKINNGYEYWFSNSVNSLLDVIKNPNSVDLLNDEAVESFLNCSNVMIINNDSASLNKIRSSIGVVILNLFEVENEKLVLHQKLDDIVLKVLFTLKLMTDNKPLDCFGLIYLLPLLMKIIDEKSDVMKAKGPKMNTKEFEKEDQDEELLLLAVDILSNHAEVFQNDLIPRANILSSLILSIDKVPSRAKLVKECFNAICANISNNISSGDLKNILIDNLMSSNKFIRLTILEQLDEEFILDYEGLKPEDYAQLWITCYDNEEVNAELANSIWQENQLKLTDDLIYDLLNHLGHADTGIRVSISKSISAGVDASPSVFDSTFTRLIELFEQFSKPPPPILDDFGLVVKTSEQQKDMWEYRNGIAMSFKQLASHFTDEAVLIFFQKLILEDDKFLADANADVHVELQSAGIEIINIHGLNLVNELIEIFETCVSQDNQVPKIKQSTVIFYGVLAKHLNGNKDSTLIVQIVNQLVKTLIDPTTGELVQFTIAKYIAPIVHLFSDKLSTYVELLFETLFNGNFKISQRRGSAYGIAGLVKGYGIRALSDFDIIRNLIDAAEDKQDFKKRQSVMFAFECLSRIVSKYFEPYVIEIIPLLLRSLGDHITEVRAAADKTSQIIMKNTTSFGIKQLIPLAIENLDEISWRSKKGSVELLGSMAYLDPTQLSASLSVIVPEIVGVLNDTHKEVRKAADQSLKKFGLVIRNPEIQKSVPILIKAIGDPTKHTEEALNALIKTQFVHYIDGPSLALIIHVIHRGMLDRSAATKRKSCQIVGNMSILVDGKDLVPYLPNLIGELEIAMVDPVAMTRATAARALGSLVEKLGEEHFPDLIDKLLGTLSDERKAGDRLGSAQALSEVLSGLGVSRLEDILPSILAGASSSRSYVRAGYMPLLLYLPVCFGAQFSPYIAKILPAILAGLADDDDIINDTAIRAGKLIVSNYANKAVDLLLPELENGLSDTNYRIRLSSVKLIGDLLFKIGDITQKTIEVTSEEFGEDGEPQEEEERAVFVIGNSAVGAKLVEVLGQETRDRVLSLLFICRSDTAGLVRTSTIEIWNPLVANTPKTLKEILPTLASIIIRRLASPFDTQRMISALALGDLVRRIGPSVLNQLLPTSEEIMVSGDSNAKEGICIALKEIMASTVESNIIDHQDVFIKIVGDAIIDSDENVREAAALTFDSLLESIGKPAIDGIIPRLLELLDDDTESENAVKALRELMGNKSEEIFPVLIPSLLSPPLDSTKAVALGALSEVAGPILYRYLTGIINSFLDSLVSLDSASDLRSQVSKSFTRFLLSIDDEEGCHPLIQRVLSLLKHEDKNRVKVVYEHLKEFFKNSHLDYSTYTVDIVERCISSLDDEDDELVKYSCECLTALVKHQSKEMLETLVSPAEQSLRLVGSPRSDLKAFKIVPKGPNCILPIFIQGLMYGNASQRETSAVGIADIVSKTPAMNLKPFFTQITGPLIRVIGERVSSDVKAAILSALNILLEKIPQFLRPFTPQLQRTFIKSLGDQTSEILRLRAAKALGTLILYQAKIDPLVNELINGVKSNEDSGVRTAMLKALIEVVNKVGFKLNETSKSGILELIEQEITEVDEKQTIAYAKLIGSISRTLTKDEGSKIIKEKILNNENIKFSILTLNAFLKDSPKTVFVSGLVPNIVKFTIGGITSSEPYLSDQSIIAAGKLLLLIGETNAPERFLLSEGKNKVKENTEKFEVEEDLIHNIVSELSKSVVKPNSNSSDSRRLSLVVLKTVARMKYDEVIKPNLDEIVPNVFSCVRDVIIPIKLAAEKTYLEVFNLVEDENLVGYNEWSKKMAEQAGKTVTNSAGATIQMRSIDEYTKRIGSRLAKVERERIEAGGDVEAMFSDRFEDEKEIWSVGGVELTEI</sequence>
<dbReference type="InterPro" id="IPR022716">
    <property type="entry name" value="Gcn1_N"/>
</dbReference>
<dbReference type="PROSITE" id="PS50077">
    <property type="entry name" value="HEAT_REPEAT"/>
    <property type="match status" value="3"/>
</dbReference>
<dbReference type="Proteomes" id="UP001360560">
    <property type="component" value="Unassembled WGS sequence"/>
</dbReference>
<evidence type="ECO:0000256" key="1">
    <source>
        <dbReference type="ARBA" id="ARBA00007366"/>
    </source>
</evidence>
<evidence type="ECO:0000256" key="3">
    <source>
        <dbReference type="PROSITE-ProRule" id="PRU00103"/>
    </source>
</evidence>
<evidence type="ECO:0000313" key="6">
    <source>
        <dbReference type="Proteomes" id="UP001360560"/>
    </source>
</evidence>
<dbReference type="Gene3D" id="1.25.10.10">
    <property type="entry name" value="Leucine-rich Repeat Variant"/>
    <property type="match status" value="5"/>
</dbReference>
<dbReference type="EMBL" id="BTFZ01000001">
    <property type="protein sequence ID" value="GMM33059.1"/>
    <property type="molecule type" value="Genomic_DNA"/>
</dbReference>
<gene>
    <name evidence="5" type="ORF">DASC09_003840</name>
</gene>
<dbReference type="Pfam" id="PF24993">
    <property type="entry name" value="GNC1_N"/>
    <property type="match status" value="1"/>
</dbReference>
<dbReference type="PANTHER" id="PTHR23346:SF7">
    <property type="entry name" value="STALLED RIBOSOME SENSOR GCN1"/>
    <property type="match status" value="1"/>
</dbReference>
<dbReference type="InterPro" id="IPR057546">
    <property type="entry name" value="HEAT_GCN1"/>
</dbReference>
<protein>
    <submittedName>
        <fullName evidence="5">Gcn1 protein</fullName>
    </submittedName>
</protein>
<keyword evidence="2" id="KW-0677">Repeat</keyword>
<dbReference type="Pfam" id="PF24916">
    <property type="entry name" value="HEAT_GCN1_fung"/>
    <property type="match status" value="1"/>
</dbReference>
<dbReference type="Pfam" id="PF25801">
    <property type="entry name" value="HEAT_GCN1_C_2"/>
    <property type="match status" value="1"/>
</dbReference>
<dbReference type="PANTHER" id="PTHR23346">
    <property type="entry name" value="TRANSLATIONAL ACTIVATOR GCN1-RELATED"/>
    <property type="match status" value="1"/>
</dbReference>
<reference evidence="5 6" key="1">
    <citation type="journal article" date="2023" name="Elife">
        <title>Identification of key yeast species and microbe-microbe interactions impacting larval growth of Drosophila in the wild.</title>
        <authorList>
            <person name="Mure A."/>
            <person name="Sugiura Y."/>
            <person name="Maeda R."/>
            <person name="Honda K."/>
            <person name="Sakurai N."/>
            <person name="Takahashi Y."/>
            <person name="Watada M."/>
            <person name="Katoh T."/>
            <person name="Gotoh A."/>
            <person name="Gotoh Y."/>
            <person name="Taniguchi I."/>
            <person name="Nakamura K."/>
            <person name="Hayashi T."/>
            <person name="Katayama T."/>
            <person name="Uemura T."/>
            <person name="Hattori Y."/>
        </authorList>
    </citation>
    <scope>NUCLEOTIDE SEQUENCE [LARGE SCALE GENOMIC DNA]</scope>
    <source>
        <strain evidence="5 6">SC-9</strain>
    </source>
</reference>
<dbReference type="GO" id="GO:0006417">
    <property type="term" value="P:regulation of translation"/>
    <property type="evidence" value="ECO:0007669"/>
    <property type="project" value="TreeGrafter"/>
</dbReference>
<name>A0AAV5QFE7_9ASCO</name>
<dbReference type="InterPro" id="IPR021133">
    <property type="entry name" value="HEAT_type_2"/>
</dbReference>
<evidence type="ECO:0000259" key="4">
    <source>
        <dbReference type="SMART" id="SM01349"/>
    </source>
</evidence>